<dbReference type="AlphaFoldDB" id="A0A5B8M7W2"/>
<name>A0A5B8M7W2_9MICO</name>
<dbReference type="GO" id="GO:0003700">
    <property type="term" value="F:DNA-binding transcription factor activity"/>
    <property type="evidence" value="ECO:0007669"/>
    <property type="project" value="TreeGrafter"/>
</dbReference>
<dbReference type="SUPFAM" id="SSF46689">
    <property type="entry name" value="Homeodomain-like"/>
    <property type="match status" value="1"/>
</dbReference>
<dbReference type="Pfam" id="PF00440">
    <property type="entry name" value="TetR_N"/>
    <property type="match status" value="1"/>
</dbReference>
<evidence type="ECO:0000259" key="3">
    <source>
        <dbReference type="PROSITE" id="PS50977"/>
    </source>
</evidence>
<dbReference type="OrthoDB" id="116659at2"/>
<organism evidence="4 5">
    <name type="scientific">Humibacter ginsenosidimutans</name>
    <dbReference type="NCBI Taxonomy" id="2599293"/>
    <lineage>
        <taxon>Bacteria</taxon>
        <taxon>Bacillati</taxon>
        <taxon>Actinomycetota</taxon>
        <taxon>Actinomycetes</taxon>
        <taxon>Micrococcales</taxon>
        <taxon>Microbacteriaceae</taxon>
        <taxon>Humibacter</taxon>
    </lineage>
</organism>
<reference evidence="4 5" key="1">
    <citation type="submission" date="2019-07" db="EMBL/GenBank/DDBJ databases">
        <title>Full genome sequence of Humibacter sp. WJ7-1.</title>
        <authorList>
            <person name="Im W.-T."/>
        </authorList>
    </citation>
    <scope>NUCLEOTIDE SEQUENCE [LARGE SCALE GENOMIC DNA]</scope>
    <source>
        <strain evidence="4 5">WJ7-1</strain>
    </source>
</reference>
<dbReference type="Gene3D" id="1.10.357.10">
    <property type="entry name" value="Tetracycline Repressor, domain 2"/>
    <property type="match status" value="1"/>
</dbReference>
<evidence type="ECO:0000313" key="5">
    <source>
        <dbReference type="Proteomes" id="UP000320216"/>
    </source>
</evidence>
<dbReference type="InterPro" id="IPR023772">
    <property type="entry name" value="DNA-bd_HTH_TetR-type_CS"/>
</dbReference>
<accession>A0A5B8M7W2</accession>
<proteinExistence type="predicted"/>
<dbReference type="PRINTS" id="PR00455">
    <property type="entry name" value="HTHTETR"/>
</dbReference>
<dbReference type="InterPro" id="IPR041673">
    <property type="entry name" value="TetR_C_23"/>
</dbReference>
<gene>
    <name evidence="4" type="ORF">FPZ11_10000</name>
</gene>
<dbReference type="PROSITE" id="PS50977">
    <property type="entry name" value="HTH_TETR_2"/>
    <property type="match status" value="1"/>
</dbReference>
<dbReference type="PROSITE" id="PS01081">
    <property type="entry name" value="HTH_TETR_1"/>
    <property type="match status" value="1"/>
</dbReference>
<evidence type="ECO:0000313" key="4">
    <source>
        <dbReference type="EMBL" id="QDZ16808.1"/>
    </source>
</evidence>
<evidence type="ECO:0000256" key="2">
    <source>
        <dbReference type="PROSITE-ProRule" id="PRU00335"/>
    </source>
</evidence>
<protein>
    <submittedName>
        <fullName evidence="4">TetR/AcrR family transcriptional regulator</fullName>
    </submittedName>
</protein>
<dbReference type="Proteomes" id="UP000320216">
    <property type="component" value="Chromosome"/>
</dbReference>
<dbReference type="EMBL" id="CP042305">
    <property type="protein sequence ID" value="QDZ16808.1"/>
    <property type="molecule type" value="Genomic_DNA"/>
</dbReference>
<dbReference type="InterPro" id="IPR001647">
    <property type="entry name" value="HTH_TetR"/>
</dbReference>
<evidence type="ECO:0000256" key="1">
    <source>
        <dbReference type="ARBA" id="ARBA00023125"/>
    </source>
</evidence>
<dbReference type="GO" id="GO:0000976">
    <property type="term" value="F:transcription cis-regulatory region binding"/>
    <property type="evidence" value="ECO:0007669"/>
    <property type="project" value="TreeGrafter"/>
</dbReference>
<dbReference type="Pfam" id="PF17931">
    <property type="entry name" value="TetR_C_23"/>
    <property type="match status" value="1"/>
</dbReference>
<dbReference type="InterPro" id="IPR009057">
    <property type="entry name" value="Homeodomain-like_sf"/>
</dbReference>
<sequence>MEPGEPGRPLSKAERTRTRIRDTAVRSFRENGFDATTMRRVADEAGVSLGNAYYYFPTKNHLVQELYVEVQEAHRSAVEPRLRASTDLVERLGIVYREGLAQLAPFHEFAPGFLNAMISPTSPLNPLSPESGPAREITVGLFREAVTGARNRLPAEFEARMPDVLWLGHLQLSLYWSYDQSEGQQRTQRLLDQGLRLLKVALPAIRMPFLRAPVRSVLDLVAEVGL</sequence>
<dbReference type="PANTHER" id="PTHR30055:SF146">
    <property type="entry name" value="HTH-TYPE TRANSCRIPTIONAL DUAL REGULATOR CECR"/>
    <property type="match status" value="1"/>
</dbReference>
<keyword evidence="1 2" id="KW-0238">DNA-binding</keyword>
<dbReference type="InterPro" id="IPR050109">
    <property type="entry name" value="HTH-type_TetR-like_transc_reg"/>
</dbReference>
<feature type="DNA-binding region" description="H-T-H motif" evidence="2">
    <location>
        <begin position="37"/>
        <end position="56"/>
    </location>
</feature>
<dbReference type="SUPFAM" id="SSF48498">
    <property type="entry name" value="Tetracyclin repressor-like, C-terminal domain"/>
    <property type="match status" value="1"/>
</dbReference>
<dbReference type="PANTHER" id="PTHR30055">
    <property type="entry name" value="HTH-TYPE TRANSCRIPTIONAL REGULATOR RUTR"/>
    <property type="match status" value="1"/>
</dbReference>
<dbReference type="KEGG" id="huw:FPZ11_10000"/>
<dbReference type="InterPro" id="IPR036271">
    <property type="entry name" value="Tet_transcr_reg_TetR-rel_C_sf"/>
</dbReference>
<feature type="domain" description="HTH tetR-type" evidence="3">
    <location>
        <begin position="14"/>
        <end position="74"/>
    </location>
</feature>
<keyword evidence="5" id="KW-1185">Reference proteome</keyword>